<dbReference type="PANTHER" id="PTHR11926:SF1560">
    <property type="entry name" value="UDP-GLYCOSYLTRANSFERASE 74E1-RELATED"/>
    <property type="match status" value="1"/>
</dbReference>
<sequence>MKGKHVVVLAFPFGSHAAPLLELIHSIAVSSPGVLFSFFSTSMSNKSLFSNRSYNNIKPYDVDDGLPKDYVFSNNPQEPVELFLKATPGNFKTAMDVAVTEIGRKASCLVSDAFLWFTGDIAQELNVPWVPLWTAAPHSLLVHVETQLIRQKFPPTGCDENQLVEILPEFSVRAADLPEGVASGDLNSCFATMLYRMGKTLPQATAVAINSFEDVHIRAVDELKSKFHKFLNVGPFSLKAPPSWMSDEHGCLEWLDQHDYASVAYISFGRVITPPPHELIALAEALEESGVPFIWSFRGNAEEKLPKGFLQRTSRRGKILPWASQLLVLAHPSVGVFVTHCGWNSILESIIAGVPMICRPFFGDQKLNMVTLEKVWGFGVGVEGGVFTKNGAKKALELGLLSKQGKEMREKIRGLKENAYKAVGSDGSSTENFKTLKDIVTQ</sequence>
<dbReference type="FunFam" id="3.40.50.2000:FF:000129">
    <property type="entry name" value="Glycosyltransferase"/>
    <property type="match status" value="1"/>
</dbReference>
<comment type="similarity">
    <text evidence="1 4">Belongs to the UDP-glycosyltransferase family.</text>
</comment>
<comment type="caution">
    <text evidence="6">The sequence shown here is derived from an EMBL/GenBank/DDBJ whole genome shotgun (WGS) entry which is preliminary data.</text>
</comment>
<accession>A0A8K0HHD9</accession>
<dbReference type="Gene3D" id="3.40.50.2000">
    <property type="entry name" value="Glycogen Phosphorylase B"/>
    <property type="match status" value="2"/>
</dbReference>
<dbReference type="EC" id="2.4.1.-" evidence="5"/>
<gene>
    <name evidence="6" type="ORF">FNV43_RR03254</name>
</gene>
<dbReference type="InterPro" id="IPR035595">
    <property type="entry name" value="UDP_glycos_trans_CS"/>
</dbReference>
<evidence type="ECO:0000313" key="7">
    <source>
        <dbReference type="Proteomes" id="UP000796880"/>
    </source>
</evidence>
<protein>
    <recommendedName>
        <fullName evidence="5">Glycosyltransferase</fullName>
        <ecNumber evidence="5">2.4.1.-</ecNumber>
    </recommendedName>
</protein>
<dbReference type="FunFam" id="3.40.50.2000:FF:000091">
    <property type="entry name" value="Glycosyltransferase"/>
    <property type="match status" value="1"/>
</dbReference>
<name>A0A8K0HHD9_9ROSA</name>
<dbReference type="PROSITE" id="PS00375">
    <property type="entry name" value="UDPGT"/>
    <property type="match status" value="1"/>
</dbReference>
<reference evidence="6" key="1">
    <citation type="submission" date="2020-03" db="EMBL/GenBank/DDBJ databases">
        <title>A high-quality chromosome-level genome assembly of a woody plant with both climbing and erect habits, Rhamnella rubrinervis.</title>
        <authorList>
            <person name="Lu Z."/>
            <person name="Yang Y."/>
            <person name="Zhu X."/>
            <person name="Sun Y."/>
        </authorList>
    </citation>
    <scope>NUCLEOTIDE SEQUENCE</scope>
    <source>
        <strain evidence="6">BYM</strain>
        <tissue evidence="6">Leaf</tissue>
    </source>
</reference>
<dbReference type="GO" id="GO:0080043">
    <property type="term" value="F:quercetin 3-O-glucosyltransferase activity"/>
    <property type="evidence" value="ECO:0007669"/>
    <property type="project" value="TreeGrafter"/>
</dbReference>
<dbReference type="InterPro" id="IPR002213">
    <property type="entry name" value="UDP_glucos_trans"/>
</dbReference>
<dbReference type="Proteomes" id="UP000796880">
    <property type="component" value="Unassembled WGS sequence"/>
</dbReference>
<dbReference type="AlphaFoldDB" id="A0A8K0HHD9"/>
<evidence type="ECO:0000256" key="5">
    <source>
        <dbReference type="RuleBase" id="RU362057"/>
    </source>
</evidence>
<dbReference type="CDD" id="cd03784">
    <property type="entry name" value="GT1_Gtf-like"/>
    <property type="match status" value="1"/>
</dbReference>
<dbReference type="GO" id="GO:0080044">
    <property type="term" value="F:quercetin 7-O-glucosyltransferase activity"/>
    <property type="evidence" value="ECO:0007669"/>
    <property type="project" value="TreeGrafter"/>
</dbReference>
<dbReference type="OrthoDB" id="5835829at2759"/>
<evidence type="ECO:0000256" key="3">
    <source>
        <dbReference type="ARBA" id="ARBA00022679"/>
    </source>
</evidence>
<evidence type="ECO:0000256" key="4">
    <source>
        <dbReference type="RuleBase" id="RU003718"/>
    </source>
</evidence>
<dbReference type="Pfam" id="PF00201">
    <property type="entry name" value="UDPGT"/>
    <property type="match status" value="1"/>
</dbReference>
<evidence type="ECO:0000256" key="2">
    <source>
        <dbReference type="ARBA" id="ARBA00022676"/>
    </source>
</evidence>
<dbReference type="PANTHER" id="PTHR11926">
    <property type="entry name" value="GLUCOSYL/GLUCURONOSYL TRANSFERASES"/>
    <property type="match status" value="1"/>
</dbReference>
<evidence type="ECO:0000313" key="6">
    <source>
        <dbReference type="EMBL" id="KAF3452821.1"/>
    </source>
</evidence>
<keyword evidence="7" id="KW-1185">Reference proteome</keyword>
<keyword evidence="2 4" id="KW-0328">Glycosyltransferase</keyword>
<dbReference type="EMBL" id="VOIH02000002">
    <property type="protein sequence ID" value="KAF3452821.1"/>
    <property type="molecule type" value="Genomic_DNA"/>
</dbReference>
<keyword evidence="3 4" id="KW-0808">Transferase</keyword>
<proteinExistence type="inferred from homology"/>
<organism evidence="6 7">
    <name type="scientific">Rhamnella rubrinervis</name>
    <dbReference type="NCBI Taxonomy" id="2594499"/>
    <lineage>
        <taxon>Eukaryota</taxon>
        <taxon>Viridiplantae</taxon>
        <taxon>Streptophyta</taxon>
        <taxon>Embryophyta</taxon>
        <taxon>Tracheophyta</taxon>
        <taxon>Spermatophyta</taxon>
        <taxon>Magnoliopsida</taxon>
        <taxon>eudicotyledons</taxon>
        <taxon>Gunneridae</taxon>
        <taxon>Pentapetalae</taxon>
        <taxon>rosids</taxon>
        <taxon>fabids</taxon>
        <taxon>Rosales</taxon>
        <taxon>Rhamnaceae</taxon>
        <taxon>rhamnoid group</taxon>
        <taxon>Rhamneae</taxon>
        <taxon>Rhamnella</taxon>
    </lineage>
</organism>
<dbReference type="SUPFAM" id="SSF53756">
    <property type="entry name" value="UDP-Glycosyltransferase/glycogen phosphorylase"/>
    <property type="match status" value="1"/>
</dbReference>
<evidence type="ECO:0000256" key="1">
    <source>
        <dbReference type="ARBA" id="ARBA00009995"/>
    </source>
</evidence>